<dbReference type="InterPro" id="IPR010920">
    <property type="entry name" value="LSM_dom_sf"/>
</dbReference>
<organism evidence="1 2">
    <name type="scientific">Apolygus lucorum</name>
    <name type="common">Small green plant bug</name>
    <name type="synonym">Lygocoris lucorum</name>
    <dbReference type="NCBI Taxonomy" id="248454"/>
    <lineage>
        <taxon>Eukaryota</taxon>
        <taxon>Metazoa</taxon>
        <taxon>Ecdysozoa</taxon>
        <taxon>Arthropoda</taxon>
        <taxon>Hexapoda</taxon>
        <taxon>Insecta</taxon>
        <taxon>Pterygota</taxon>
        <taxon>Neoptera</taxon>
        <taxon>Paraneoptera</taxon>
        <taxon>Hemiptera</taxon>
        <taxon>Heteroptera</taxon>
        <taxon>Panheteroptera</taxon>
        <taxon>Cimicomorpha</taxon>
        <taxon>Miridae</taxon>
        <taxon>Mirini</taxon>
        <taxon>Apolygus</taxon>
    </lineage>
</organism>
<evidence type="ECO:0008006" key="3">
    <source>
        <dbReference type="Google" id="ProtNLM"/>
    </source>
</evidence>
<keyword evidence="2" id="KW-1185">Reference proteome</keyword>
<protein>
    <recommendedName>
        <fullName evidence="3">LSM domain-containing protein</fullName>
    </recommendedName>
</protein>
<comment type="caution">
    <text evidence="1">The sequence shown here is derived from an EMBL/GenBank/DDBJ whole genome shotgun (WGS) entry which is preliminary data.</text>
</comment>
<dbReference type="SUPFAM" id="SSF50182">
    <property type="entry name" value="Sm-like ribonucleoproteins"/>
    <property type="match status" value="1"/>
</dbReference>
<evidence type="ECO:0000313" key="1">
    <source>
        <dbReference type="EMBL" id="KAF6215976.1"/>
    </source>
</evidence>
<proteinExistence type="predicted"/>
<reference evidence="1" key="1">
    <citation type="journal article" date="2021" name="Mol. Ecol. Resour.">
        <title>Apolygus lucorum genome provides insights into omnivorousness and mesophyll feeding.</title>
        <authorList>
            <person name="Liu Y."/>
            <person name="Liu H."/>
            <person name="Wang H."/>
            <person name="Huang T."/>
            <person name="Liu B."/>
            <person name="Yang B."/>
            <person name="Yin L."/>
            <person name="Li B."/>
            <person name="Zhang Y."/>
            <person name="Zhang S."/>
            <person name="Jiang F."/>
            <person name="Zhang X."/>
            <person name="Ren Y."/>
            <person name="Wang B."/>
            <person name="Wang S."/>
            <person name="Lu Y."/>
            <person name="Wu K."/>
            <person name="Fan W."/>
            <person name="Wang G."/>
        </authorList>
    </citation>
    <scope>NUCLEOTIDE SEQUENCE</scope>
    <source>
        <strain evidence="1">12Hb</strain>
    </source>
</reference>
<dbReference type="AlphaFoldDB" id="A0A6A4K8K2"/>
<accession>A0A6A4K8K2</accession>
<name>A0A6A4K8K2_APOLU</name>
<sequence>MNHRRKYDMFLDMLFRGIGNRVKLFTRSGPIIEGKLAQLDNQSNIKLVNGKVTTGLETFNPEIFYFEVIAVRASEVVCFDPGSRPRDYMRPWEVQDMVCNEFWKD</sequence>
<dbReference type="Proteomes" id="UP000466442">
    <property type="component" value="Linkage Group LG1"/>
</dbReference>
<gene>
    <name evidence="1" type="ORF">GE061_000313</name>
</gene>
<dbReference type="EMBL" id="WIXP02000001">
    <property type="protein sequence ID" value="KAF6215976.1"/>
    <property type="molecule type" value="Genomic_DNA"/>
</dbReference>
<evidence type="ECO:0000313" key="2">
    <source>
        <dbReference type="Proteomes" id="UP000466442"/>
    </source>
</evidence>